<keyword evidence="2" id="KW-1133">Transmembrane helix</keyword>
<proteinExistence type="predicted"/>
<evidence type="ECO:0000256" key="2">
    <source>
        <dbReference type="SAM" id="Phobius"/>
    </source>
</evidence>
<gene>
    <name evidence="3" type="ORF">S01H4_53280</name>
</gene>
<feature type="transmembrane region" description="Helical" evidence="2">
    <location>
        <begin position="26"/>
        <end position="48"/>
    </location>
</feature>
<sequence length="107" mass="12069">MAEYKDENKKMENRNYGSSVHAERNVGGVFLVALISMISGFFLGLLFAPQTGRKFRKNLIAKIGDLIDRGKFTLVEAKVIGEGFIERSKEKAEEVSSKIKKKKETEK</sequence>
<protein>
    <recommendedName>
        <fullName evidence="4">YtxH domain-containing protein</fullName>
    </recommendedName>
</protein>
<dbReference type="InterPro" id="IPR024623">
    <property type="entry name" value="YtxH"/>
</dbReference>
<feature type="region of interest" description="Disordered" evidence="1">
    <location>
        <begin position="88"/>
        <end position="107"/>
    </location>
</feature>
<evidence type="ECO:0008006" key="4">
    <source>
        <dbReference type="Google" id="ProtNLM"/>
    </source>
</evidence>
<organism evidence="3">
    <name type="scientific">marine sediment metagenome</name>
    <dbReference type="NCBI Taxonomy" id="412755"/>
    <lineage>
        <taxon>unclassified sequences</taxon>
        <taxon>metagenomes</taxon>
        <taxon>ecological metagenomes</taxon>
    </lineage>
</organism>
<keyword evidence="2" id="KW-0812">Transmembrane</keyword>
<evidence type="ECO:0000256" key="1">
    <source>
        <dbReference type="SAM" id="MobiDB-lite"/>
    </source>
</evidence>
<reference evidence="3" key="1">
    <citation type="journal article" date="2014" name="Front. Microbiol.">
        <title>High frequency of phylogenetically diverse reductive dehalogenase-homologous genes in deep subseafloor sedimentary metagenomes.</title>
        <authorList>
            <person name="Kawai M."/>
            <person name="Futagami T."/>
            <person name="Toyoda A."/>
            <person name="Takaki Y."/>
            <person name="Nishi S."/>
            <person name="Hori S."/>
            <person name="Arai W."/>
            <person name="Tsubouchi T."/>
            <person name="Morono Y."/>
            <person name="Uchiyama I."/>
            <person name="Ito T."/>
            <person name="Fujiyama A."/>
            <person name="Inagaki F."/>
            <person name="Takami H."/>
        </authorList>
    </citation>
    <scope>NUCLEOTIDE SEQUENCE</scope>
    <source>
        <strain evidence="3">Expedition CK06-06</strain>
    </source>
</reference>
<dbReference type="AlphaFoldDB" id="X1DAB9"/>
<name>X1DAB9_9ZZZZ</name>
<keyword evidence="2" id="KW-0472">Membrane</keyword>
<accession>X1DAB9</accession>
<dbReference type="EMBL" id="BART01030535">
    <property type="protein sequence ID" value="GAH17726.1"/>
    <property type="molecule type" value="Genomic_DNA"/>
</dbReference>
<dbReference type="Pfam" id="PF12732">
    <property type="entry name" value="YtxH"/>
    <property type="match status" value="1"/>
</dbReference>
<comment type="caution">
    <text evidence="3">The sequence shown here is derived from an EMBL/GenBank/DDBJ whole genome shotgun (WGS) entry which is preliminary data.</text>
</comment>
<evidence type="ECO:0000313" key="3">
    <source>
        <dbReference type="EMBL" id="GAH17726.1"/>
    </source>
</evidence>